<gene>
    <name evidence="2" type="ORF">SAMN04488105_106267</name>
</gene>
<sequence>MTATYDTSRAGSSARAEPLTHPGWGVRLLGWICVLFGLVIAIGGVWLIALGGSWYYGLAGLGLIGTGILLNHGRMAALWLYLVVWIGTVVWAWWEVGADWWAQVPRMVAPTVILVLLLLCIPNIRRVVRRPAY</sequence>
<reference evidence="3" key="1">
    <citation type="submission" date="2016-10" db="EMBL/GenBank/DDBJ databases">
        <authorList>
            <person name="Varghese N."/>
            <person name="Submissions S."/>
        </authorList>
    </citation>
    <scope>NUCLEOTIDE SEQUENCE [LARGE SCALE GENOMIC DNA]</scope>
    <source>
        <strain evidence="3">DSM 10146</strain>
    </source>
</reference>
<keyword evidence="3" id="KW-1185">Reference proteome</keyword>
<feature type="transmembrane region" description="Helical" evidence="1">
    <location>
        <begin position="100"/>
        <end position="121"/>
    </location>
</feature>
<keyword evidence="1" id="KW-1133">Transmembrane helix</keyword>
<dbReference type="AlphaFoldDB" id="A0A1G7F4R4"/>
<organism evidence="2 3">
    <name type="scientific">Salipiger thiooxidans</name>
    <dbReference type="NCBI Taxonomy" id="282683"/>
    <lineage>
        <taxon>Bacteria</taxon>
        <taxon>Pseudomonadati</taxon>
        <taxon>Pseudomonadota</taxon>
        <taxon>Alphaproteobacteria</taxon>
        <taxon>Rhodobacterales</taxon>
        <taxon>Roseobacteraceae</taxon>
        <taxon>Salipiger</taxon>
    </lineage>
</organism>
<evidence type="ECO:0000313" key="3">
    <source>
        <dbReference type="Proteomes" id="UP000198994"/>
    </source>
</evidence>
<evidence type="ECO:0000313" key="2">
    <source>
        <dbReference type="EMBL" id="SDE70911.1"/>
    </source>
</evidence>
<dbReference type="OrthoDB" id="7027411at2"/>
<keyword evidence="1" id="KW-0812">Transmembrane</keyword>
<dbReference type="RefSeq" id="WP_008883399.1">
    <property type="nucleotide sequence ID" value="NZ_FNAV01000006.1"/>
</dbReference>
<protein>
    <submittedName>
        <fullName evidence="2">Quinoprotein glucose dehydrogenase</fullName>
    </submittedName>
</protein>
<keyword evidence="1" id="KW-0472">Membrane</keyword>
<accession>A0A1G7F4R4</accession>
<feature type="transmembrane region" description="Helical" evidence="1">
    <location>
        <begin position="54"/>
        <end position="70"/>
    </location>
</feature>
<dbReference type="EMBL" id="FNAV01000006">
    <property type="protein sequence ID" value="SDE70911.1"/>
    <property type="molecule type" value="Genomic_DNA"/>
</dbReference>
<proteinExistence type="predicted"/>
<name>A0A1G7F4R4_9RHOB</name>
<dbReference type="STRING" id="282683.SAMN04488105_106267"/>
<feature type="transmembrane region" description="Helical" evidence="1">
    <location>
        <begin position="28"/>
        <end position="48"/>
    </location>
</feature>
<evidence type="ECO:0000256" key="1">
    <source>
        <dbReference type="SAM" id="Phobius"/>
    </source>
</evidence>
<feature type="transmembrane region" description="Helical" evidence="1">
    <location>
        <begin position="77"/>
        <end position="94"/>
    </location>
</feature>
<dbReference type="Proteomes" id="UP000198994">
    <property type="component" value="Unassembled WGS sequence"/>
</dbReference>